<evidence type="ECO:0000259" key="10">
    <source>
        <dbReference type="Pfam" id="PF01434"/>
    </source>
</evidence>
<organism evidence="12 13">
    <name type="scientific">Candidatus Collierbacteria bacterium GW2011_GWC2_45_15</name>
    <dbReference type="NCBI Taxonomy" id="1618394"/>
    <lineage>
        <taxon>Bacteria</taxon>
        <taxon>Candidatus Collieribacteriota</taxon>
    </lineage>
</organism>
<dbReference type="GO" id="GO:0004176">
    <property type="term" value="F:ATP-dependent peptidase activity"/>
    <property type="evidence" value="ECO:0007669"/>
    <property type="project" value="InterPro"/>
</dbReference>
<dbReference type="GO" id="GO:0005886">
    <property type="term" value="C:plasma membrane"/>
    <property type="evidence" value="ECO:0007669"/>
    <property type="project" value="TreeGrafter"/>
</dbReference>
<evidence type="ECO:0000256" key="1">
    <source>
        <dbReference type="ARBA" id="ARBA00001947"/>
    </source>
</evidence>
<feature type="non-terminal residue" evidence="12">
    <location>
        <position position="1"/>
    </location>
</feature>
<dbReference type="SUPFAM" id="SSF140990">
    <property type="entry name" value="FtsH protease domain-like"/>
    <property type="match status" value="1"/>
</dbReference>
<keyword evidence="7 12" id="KW-0482">Metalloprotease</keyword>
<dbReference type="GO" id="GO:0016887">
    <property type="term" value="F:ATP hydrolysis activity"/>
    <property type="evidence" value="ECO:0007669"/>
    <property type="project" value="InterPro"/>
</dbReference>
<dbReference type="PATRIC" id="fig|1618394.3.peg.206"/>
<dbReference type="GO" id="GO:0006508">
    <property type="term" value="P:proteolysis"/>
    <property type="evidence" value="ECO:0007669"/>
    <property type="project" value="UniProtKB-KW"/>
</dbReference>
<evidence type="ECO:0000313" key="13">
    <source>
        <dbReference type="Proteomes" id="UP000034214"/>
    </source>
</evidence>
<evidence type="ECO:0000313" key="12">
    <source>
        <dbReference type="EMBL" id="KKT99107.1"/>
    </source>
</evidence>
<evidence type="ECO:0000259" key="11">
    <source>
        <dbReference type="Pfam" id="PF17862"/>
    </source>
</evidence>
<keyword evidence="8" id="KW-0067">ATP-binding</keyword>
<dbReference type="InterPro" id="IPR037219">
    <property type="entry name" value="Peptidase_M41-like"/>
</dbReference>
<comment type="cofactor">
    <cofactor evidence="1">
        <name>Zn(2+)</name>
        <dbReference type="ChEBI" id="CHEBI:29105"/>
    </cofactor>
</comment>
<evidence type="ECO:0000256" key="8">
    <source>
        <dbReference type="RuleBase" id="RU003651"/>
    </source>
</evidence>
<accession>A0A0G1P198</accession>
<keyword evidence="6" id="KW-0862">Zinc</keyword>
<evidence type="ECO:0000256" key="3">
    <source>
        <dbReference type="ARBA" id="ARBA00022670"/>
    </source>
</evidence>
<protein>
    <submittedName>
        <fullName evidence="12">ATP-dependent zinc metalloprotease FtsH</fullName>
    </submittedName>
</protein>
<dbReference type="FunFam" id="1.10.8.60:FF:000001">
    <property type="entry name" value="ATP-dependent zinc metalloprotease FtsH"/>
    <property type="match status" value="1"/>
</dbReference>
<reference evidence="12 13" key="1">
    <citation type="journal article" date="2015" name="Nature">
        <title>rRNA introns, odd ribosomes, and small enigmatic genomes across a large radiation of phyla.</title>
        <authorList>
            <person name="Brown C.T."/>
            <person name="Hug L.A."/>
            <person name="Thomas B.C."/>
            <person name="Sharon I."/>
            <person name="Castelle C.J."/>
            <person name="Singh A."/>
            <person name="Wilkins M.J."/>
            <person name="Williams K.H."/>
            <person name="Banfield J.F."/>
        </authorList>
    </citation>
    <scope>NUCLEOTIDE SEQUENCE [LARGE SCALE GENOMIC DNA]</scope>
</reference>
<keyword evidence="3 12" id="KW-0645">Protease</keyword>
<dbReference type="InterPro" id="IPR027417">
    <property type="entry name" value="P-loop_NTPase"/>
</dbReference>
<sequence length="361" mass="39822">SIIFIDEIDAIGRTRGAGGGMSGHDEREQTLNQILVEMDGFTPSDNVIVVAATNRPDVLDAALLRPGRFDRKVNLDLPDIAGRKAIIEIHRKGKPFMKEVSWDRVSERTVGFSGADLENMLNEAAILAAREARKEIGMKDIEEAALKVEIGPEKKRLQSTRERKMTAYHEAGHAVVGHLLPGNDPVRRVSIVSRGLALGFTLSRPKTDKYQTTKTELIDRLAMMLGGRAAEKVVYDELTAGAANDIENATRLARRMVVDFGMSDIGPLALGQSTELGIWGMSYGDQVRVSEDMQAKIDTEVKKLVDAAYITAETVLKKQRKTLDKVVEQLMKVETLEQDSFEKIMGSPKASLDEDEKTSTD</sequence>
<feature type="domain" description="AAA ATPase AAA+ lid" evidence="11">
    <location>
        <begin position="100"/>
        <end position="143"/>
    </location>
</feature>
<evidence type="ECO:0000256" key="2">
    <source>
        <dbReference type="ARBA" id="ARBA00010044"/>
    </source>
</evidence>
<evidence type="ECO:0000256" key="4">
    <source>
        <dbReference type="ARBA" id="ARBA00022723"/>
    </source>
</evidence>
<comment type="caution">
    <text evidence="12">The sequence shown here is derived from an EMBL/GenBank/DDBJ whole genome shotgun (WGS) entry which is preliminary data.</text>
</comment>
<dbReference type="Proteomes" id="UP000034214">
    <property type="component" value="Unassembled WGS sequence"/>
</dbReference>
<keyword evidence="4" id="KW-0479">Metal-binding</keyword>
<evidence type="ECO:0000256" key="6">
    <source>
        <dbReference type="ARBA" id="ARBA00022833"/>
    </source>
</evidence>
<keyword evidence="5" id="KW-0378">Hydrolase</keyword>
<comment type="similarity">
    <text evidence="8">Belongs to the AAA ATPase family.</text>
</comment>
<evidence type="ECO:0000259" key="9">
    <source>
        <dbReference type="Pfam" id="PF00004"/>
    </source>
</evidence>
<gene>
    <name evidence="12" type="ORF">UW99_C0009G0001</name>
</gene>
<dbReference type="SUPFAM" id="SSF52540">
    <property type="entry name" value="P-loop containing nucleoside triphosphate hydrolases"/>
    <property type="match status" value="1"/>
</dbReference>
<dbReference type="Gene3D" id="1.20.58.760">
    <property type="entry name" value="Peptidase M41"/>
    <property type="match status" value="1"/>
</dbReference>
<keyword evidence="8" id="KW-0547">Nucleotide-binding</keyword>
<dbReference type="InterPro" id="IPR041569">
    <property type="entry name" value="AAA_lid_3"/>
</dbReference>
<evidence type="ECO:0000256" key="7">
    <source>
        <dbReference type="ARBA" id="ARBA00023049"/>
    </source>
</evidence>
<dbReference type="Gene3D" id="3.40.50.300">
    <property type="entry name" value="P-loop containing nucleotide triphosphate hydrolases"/>
    <property type="match status" value="1"/>
</dbReference>
<dbReference type="PANTHER" id="PTHR23076:SF97">
    <property type="entry name" value="ATP-DEPENDENT ZINC METALLOPROTEASE YME1L1"/>
    <property type="match status" value="1"/>
</dbReference>
<dbReference type="Pfam" id="PF00004">
    <property type="entry name" value="AAA"/>
    <property type="match status" value="1"/>
</dbReference>
<dbReference type="Pfam" id="PF17862">
    <property type="entry name" value="AAA_lid_3"/>
    <property type="match status" value="1"/>
</dbReference>
<dbReference type="GO" id="GO:0004222">
    <property type="term" value="F:metalloendopeptidase activity"/>
    <property type="evidence" value="ECO:0007669"/>
    <property type="project" value="InterPro"/>
</dbReference>
<dbReference type="InterPro" id="IPR003959">
    <property type="entry name" value="ATPase_AAA_core"/>
</dbReference>
<feature type="domain" description="ATPase AAA-type core" evidence="9">
    <location>
        <begin position="1"/>
        <end position="76"/>
    </location>
</feature>
<dbReference type="PROSITE" id="PS00674">
    <property type="entry name" value="AAA"/>
    <property type="match status" value="1"/>
</dbReference>
<evidence type="ECO:0000256" key="5">
    <source>
        <dbReference type="ARBA" id="ARBA00022801"/>
    </source>
</evidence>
<dbReference type="EMBL" id="LCKM01000009">
    <property type="protein sequence ID" value="KKT99107.1"/>
    <property type="molecule type" value="Genomic_DNA"/>
</dbReference>
<feature type="domain" description="Peptidase M41" evidence="10">
    <location>
        <begin position="157"/>
        <end position="344"/>
    </location>
</feature>
<dbReference type="AlphaFoldDB" id="A0A0G1P198"/>
<proteinExistence type="inferred from homology"/>
<dbReference type="Pfam" id="PF01434">
    <property type="entry name" value="Peptidase_M41"/>
    <property type="match status" value="1"/>
</dbReference>
<dbReference type="Gene3D" id="1.10.8.60">
    <property type="match status" value="1"/>
</dbReference>
<dbReference type="FunFam" id="1.20.58.760:FF:000001">
    <property type="entry name" value="ATP-dependent zinc metalloprotease FtsH"/>
    <property type="match status" value="1"/>
</dbReference>
<dbReference type="PANTHER" id="PTHR23076">
    <property type="entry name" value="METALLOPROTEASE M41 FTSH"/>
    <property type="match status" value="1"/>
</dbReference>
<dbReference type="GO" id="GO:0030163">
    <property type="term" value="P:protein catabolic process"/>
    <property type="evidence" value="ECO:0007669"/>
    <property type="project" value="TreeGrafter"/>
</dbReference>
<dbReference type="InterPro" id="IPR000642">
    <property type="entry name" value="Peptidase_M41"/>
</dbReference>
<dbReference type="GO" id="GO:0005524">
    <property type="term" value="F:ATP binding"/>
    <property type="evidence" value="ECO:0007669"/>
    <property type="project" value="UniProtKB-KW"/>
</dbReference>
<comment type="similarity">
    <text evidence="2">In the C-terminal section; belongs to the peptidase M41 family.</text>
</comment>
<name>A0A0G1P198_9BACT</name>
<dbReference type="InterPro" id="IPR003960">
    <property type="entry name" value="ATPase_AAA_CS"/>
</dbReference>
<dbReference type="GO" id="GO:0046872">
    <property type="term" value="F:metal ion binding"/>
    <property type="evidence" value="ECO:0007669"/>
    <property type="project" value="UniProtKB-KW"/>
</dbReference>